<dbReference type="EMBL" id="VUYU01000017">
    <property type="protein sequence ID" value="NHZ36325.1"/>
    <property type="molecule type" value="Genomic_DNA"/>
</dbReference>
<comment type="caution">
    <text evidence="2">The sequence shown here is derived from an EMBL/GenBank/DDBJ whole genome shotgun (WGS) entry which is preliminary data.</text>
</comment>
<sequence>MRAARPPAIYTDTRQLAWMLLPSSAIIIALGARALSQGEKGFAAFFLALGVWAAVMCICQFASNGKQASMTVGDEGVSFADGTVVPFRDVQNITVTEQFGQMPVQCLSIIFYVGPEVPVKQGGRSLRRSFMLSHVYGNISFVGKRRMFCFMTPGLRIMGGKMQNDDDVSAELFGRFEAFQQR</sequence>
<keyword evidence="1" id="KW-0812">Transmembrane</keyword>
<dbReference type="RefSeq" id="WP_167228280.1">
    <property type="nucleotide sequence ID" value="NZ_VUYU01000017.1"/>
</dbReference>
<evidence type="ECO:0000313" key="2">
    <source>
        <dbReference type="EMBL" id="NHZ36325.1"/>
    </source>
</evidence>
<keyword evidence="3" id="KW-1185">Reference proteome</keyword>
<dbReference type="Proteomes" id="UP000785613">
    <property type="component" value="Unassembled WGS sequence"/>
</dbReference>
<organism evidence="2 3">
    <name type="scientific">Massilia rubra</name>
    <dbReference type="NCBI Taxonomy" id="2607910"/>
    <lineage>
        <taxon>Bacteria</taxon>
        <taxon>Pseudomonadati</taxon>
        <taxon>Pseudomonadota</taxon>
        <taxon>Betaproteobacteria</taxon>
        <taxon>Burkholderiales</taxon>
        <taxon>Oxalobacteraceae</taxon>
        <taxon>Telluria group</taxon>
        <taxon>Massilia</taxon>
    </lineage>
</organism>
<keyword evidence="1" id="KW-0472">Membrane</keyword>
<keyword evidence="1" id="KW-1133">Transmembrane helix</keyword>
<evidence type="ECO:0000256" key="1">
    <source>
        <dbReference type="SAM" id="Phobius"/>
    </source>
</evidence>
<gene>
    <name evidence="2" type="ORF">F0185_22400</name>
</gene>
<proteinExistence type="predicted"/>
<accession>A0ABX0LTZ4</accession>
<reference evidence="2 3" key="1">
    <citation type="submission" date="2019-09" db="EMBL/GenBank/DDBJ databases">
        <title>Taxonomy of Antarctic Massilia spp.: description of Massilia rubra sp. nov., Massilia aquatica sp. nov., Massilia mucilaginosa sp. nov., Massilia frigida sp. nov. isolated from streams, lakes and regoliths.</title>
        <authorList>
            <person name="Holochova P."/>
            <person name="Sedlacek I."/>
            <person name="Kralova S."/>
            <person name="Maslanova I."/>
            <person name="Busse H.-J."/>
            <person name="Stankova E."/>
            <person name="Vrbovska V."/>
            <person name="Kovarovic V."/>
            <person name="Bartak M."/>
            <person name="Svec P."/>
            <person name="Pantucek R."/>
        </authorList>
    </citation>
    <scope>NUCLEOTIDE SEQUENCE [LARGE SCALE GENOMIC DNA]</scope>
    <source>
        <strain evidence="2 3">CCM 8692</strain>
    </source>
</reference>
<evidence type="ECO:0000313" key="3">
    <source>
        <dbReference type="Proteomes" id="UP000785613"/>
    </source>
</evidence>
<feature type="transmembrane region" description="Helical" evidence="1">
    <location>
        <begin position="42"/>
        <end position="63"/>
    </location>
</feature>
<protein>
    <submittedName>
        <fullName evidence="2">Uncharacterized protein</fullName>
    </submittedName>
</protein>
<feature type="transmembrane region" description="Helical" evidence="1">
    <location>
        <begin position="16"/>
        <end position="35"/>
    </location>
</feature>
<name>A0ABX0LTZ4_9BURK</name>